<feature type="compositionally biased region" description="Basic and acidic residues" evidence="1">
    <location>
        <begin position="119"/>
        <end position="137"/>
    </location>
</feature>
<gene>
    <name evidence="2" type="ORF">DUNSADRAFT_568</name>
</gene>
<keyword evidence="3" id="KW-1185">Reference proteome</keyword>
<feature type="compositionally biased region" description="Basic and acidic residues" evidence="1">
    <location>
        <begin position="458"/>
        <end position="499"/>
    </location>
</feature>
<feature type="region of interest" description="Disordered" evidence="1">
    <location>
        <begin position="1"/>
        <end position="68"/>
    </location>
</feature>
<dbReference type="EMBL" id="MU070493">
    <property type="protein sequence ID" value="KAF5827485.1"/>
    <property type="molecule type" value="Genomic_DNA"/>
</dbReference>
<feature type="region of interest" description="Disordered" evidence="1">
    <location>
        <begin position="857"/>
        <end position="965"/>
    </location>
</feature>
<feature type="compositionally biased region" description="Low complexity" evidence="1">
    <location>
        <begin position="180"/>
        <end position="193"/>
    </location>
</feature>
<feature type="compositionally biased region" description="Acidic residues" evidence="1">
    <location>
        <begin position="892"/>
        <end position="909"/>
    </location>
</feature>
<accession>A0ABQ7FYR3</accession>
<feature type="compositionally biased region" description="Polar residues" evidence="1">
    <location>
        <begin position="351"/>
        <end position="367"/>
    </location>
</feature>
<feature type="compositionally biased region" description="Low complexity" evidence="1">
    <location>
        <begin position="614"/>
        <end position="637"/>
    </location>
</feature>
<evidence type="ECO:0000313" key="2">
    <source>
        <dbReference type="EMBL" id="KAF5827485.1"/>
    </source>
</evidence>
<feature type="region of interest" description="Disordered" evidence="1">
    <location>
        <begin position="351"/>
        <end position="821"/>
    </location>
</feature>
<evidence type="ECO:0000256" key="1">
    <source>
        <dbReference type="SAM" id="MobiDB-lite"/>
    </source>
</evidence>
<feature type="compositionally biased region" description="Pro residues" evidence="1">
    <location>
        <begin position="751"/>
        <end position="761"/>
    </location>
</feature>
<feature type="compositionally biased region" description="Basic and acidic residues" evidence="1">
    <location>
        <begin position="506"/>
        <end position="522"/>
    </location>
</feature>
<feature type="compositionally biased region" description="Low complexity" evidence="1">
    <location>
        <begin position="523"/>
        <end position="532"/>
    </location>
</feature>
<feature type="compositionally biased region" description="Polar residues" evidence="1">
    <location>
        <begin position="428"/>
        <end position="449"/>
    </location>
</feature>
<feature type="compositionally biased region" description="Low complexity" evidence="1">
    <location>
        <begin position="142"/>
        <end position="155"/>
    </location>
</feature>
<feature type="compositionally biased region" description="Low complexity" evidence="1">
    <location>
        <begin position="762"/>
        <end position="790"/>
    </location>
</feature>
<feature type="compositionally biased region" description="Basic and acidic residues" evidence="1">
    <location>
        <begin position="936"/>
        <end position="965"/>
    </location>
</feature>
<sequence>MMEEELQDLPKQPSAKPESKAKQAIAKALRSVEFFSKQKAKPKKDEELRPPVQKPSPRPSTEVPGAQIDESVLDTIDDVEAQLSEVQTLSREAKSFSVPRAKPNWAGFLVSPALSSFTNEERSERTKSESAARESWHAQRKLLLQQLQEQQQQQQGGAPWQHRHEKKKIRRRASQTQLLPSIDSPSTASPAASFTQRGPPPAASYTQRAAPTPHGRIQAALAQQRPGTSTLQLRNDTTLSPRSSSSFQHQGSLPPKTKGDTLASRPSHLQFSAEEPSILGPVSRESPSPPTSGSLPASLTSLRTSANAPSAAVTTALAHAATPPLPFSRSSLPSLFGTSTGTSSFSTQLAASQALQPSTPTSLSAPNSCVLPLRPKPPVTDKPQSPRPGRSSAEGLNNPAGAISEGLQTPRDKGPAPAPPAIRARFTFATQASINRSEGPISKSNSQKRTLGRAGSSMKERSLVKTGSSKKERSLSRSGSSKKERMLTKCGSSKKERGLSRSGSSKNERALSRSGNSRKESQSRLLSKSGSSKTERSLARSGSSKKRPGIKLHGTNVRRDTSSRSLLSGKSGSGRRRASVFDSSEPERSAPSEPASQKSQWFSLSRGSSQLTESLDTADSSVSDSSANDESADLLSSHMFPEPELTSPAGLPPSQPTFPPPRKIASAKLLHQAVGKCAATAASSSGGSEGGDAPEKAPGLINRKSTSQLASLKGPPRKQCSTPNMKQARFNLPAMPPVNASPPGGSSFHSPRPPEVPPPPSVAVRPVTTACTTRTSATPTSSLRTPSSLSAFETKPGPTRMPGAQAERPPSQSGKLAKEAGSLKQFLAGQRLDVNRLEPDTYLLMLDVESKGRAHTVGRFAGQSRPRSKSSSGPALARSLTRASMPSPAADGPDEDSEKDSDVADDVGGEYEGGRAGSVPAQGKAGSSLSSMLAQFKDEEKELQMLHERARSSLASRSRERSRVG</sequence>
<feature type="region of interest" description="Disordered" evidence="1">
    <location>
        <begin position="109"/>
        <end position="299"/>
    </location>
</feature>
<reference evidence="2" key="1">
    <citation type="submission" date="2017-08" db="EMBL/GenBank/DDBJ databases">
        <authorList>
            <person name="Polle J.E."/>
            <person name="Barry K."/>
            <person name="Cushman J."/>
            <person name="Schmutz J."/>
            <person name="Tran D."/>
            <person name="Hathwaick L.T."/>
            <person name="Yim W.C."/>
            <person name="Jenkins J."/>
            <person name="Mckie-Krisberg Z.M."/>
            <person name="Prochnik S."/>
            <person name="Lindquist E."/>
            <person name="Dockter R.B."/>
            <person name="Adam C."/>
            <person name="Molina H."/>
            <person name="Bunkerborg J."/>
            <person name="Jin E."/>
            <person name="Buchheim M."/>
            <person name="Magnuson J."/>
        </authorList>
    </citation>
    <scope>NUCLEOTIDE SEQUENCE</scope>
    <source>
        <strain evidence="2">CCAP 19/18</strain>
    </source>
</reference>
<name>A0ABQ7FYR3_DUNSA</name>
<protein>
    <submittedName>
        <fullName evidence="2">Uncharacterized protein</fullName>
    </submittedName>
</protein>
<organism evidence="2 3">
    <name type="scientific">Dunaliella salina</name>
    <name type="common">Green alga</name>
    <name type="synonym">Protococcus salinus</name>
    <dbReference type="NCBI Taxonomy" id="3046"/>
    <lineage>
        <taxon>Eukaryota</taxon>
        <taxon>Viridiplantae</taxon>
        <taxon>Chlorophyta</taxon>
        <taxon>core chlorophytes</taxon>
        <taxon>Chlorophyceae</taxon>
        <taxon>CS clade</taxon>
        <taxon>Chlamydomonadales</taxon>
        <taxon>Dunaliellaceae</taxon>
        <taxon>Dunaliella</taxon>
    </lineage>
</organism>
<dbReference type="Proteomes" id="UP000815325">
    <property type="component" value="Unassembled WGS sequence"/>
</dbReference>
<feature type="compositionally biased region" description="Polar residues" evidence="1">
    <location>
        <begin position="597"/>
        <end position="613"/>
    </location>
</feature>
<feature type="compositionally biased region" description="Polar residues" evidence="1">
    <location>
        <begin position="225"/>
        <end position="251"/>
    </location>
</feature>
<proteinExistence type="predicted"/>
<evidence type="ECO:0000313" key="3">
    <source>
        <dbReference type="Proteomes" id="UP000815325"/>
    </source>
</evidence>
<feature type="compositionally biased region" description="Pro residues" evidence="1">
    <location>
        <begin position="650"/>
        <end position="662"/>
    </location>
</feature>
<feature type="compositionally biased region" description="Basic residues" evidence="1">
    <location>
        <begin position="161"/>
        <end position="173"/>
    </location>
</feature>
<comment type="caution">
    <text evidence="2">The sequence shown here is derived from an EMBL/GenBank/DDBJ whole genome shotgun (WGS) entry which is preliminary data.</text>
</comment>